<name>A0A0A0PKH4_HCMV</name>
<protein>
    <submittedName>
        <fullName evidence="1">Membrane protein UL121</fullName>
    </submittedName>
</protein>
<organism evidence="1 2">
    <name type="scientific">Human cytomegalovirus</name>
    <name type="common">HHV-5</name>
    <name type="synonym">Human herpesvirus 5</name>
    <dbReference type="NCBI Taxonomy" id="10359"/>
    <lineage>
        <taxon>Viruses</taxon>
        <taxon>Duplodnaviria</taxon>
        <taxon>Heunggongvirae</taxon>
        <taxon>Peploviricota</taxon>
        <taxon>Herviviricetes</taxon>
        <taxon>Herpesvirales</taxon>
        <taxon>Orthoherpesviridae</taxon>
        <taxon>Betaherpesvirinae</taxon>
        <taxon>Cytomegalovirus</taxon>
        <taxon>Cytomegalovirus humanbeta5</taxon>
    </lineage>
</organism>
<dbReference type="Pfam" id="PF10838">
    <property type="entry name" value="DUF2677"/>
    <property type="match status" value="1"/>
</dbReference>
<dbReference type="InterPro" id="IPR022545">
    <property type="entry name" value="HHV_UL121"/>
</dbReference>
<proteinExistence type="predicted"/>
<accession>A0A0A0PKH4</accession>
<dbReference type="Proteomes" id="UP000169234">
    <property type="component" value="Genome"/>
</dbReference>
<dbReference type="EMBL" id="KJ361971">
    <property type="protein sequence ID" value="AHJ86199.1"/>
    <property type="molecule type" value="Genomic_DNA"/>
</dbReference>
<gene>
    <name evidence="1" type="primary">UL121</name>
</gene>
<reference evidence="1 2" key="1">
    <citation type="submission" date="2014-01" db="EMBL/GenBank/DDBJ databases">
        <title>Diversity of human cytomegalovirus.</title>
        <authorList>
            <person name="Wilkie G.S."/>
            <person name="Zavattoni M."/>
            <person name="Davison A.J."/>
        </authorList>
    </citation>
    <scope>NUCLEOTIDE SEQUENCE [LARGE SCALE GENOMIC DNA]</scope>
    <source>
        <strain evidence="1">UKNEQAS1</strain>
    </source>
</reference>
<evidence type="ECO:0000313" key="1">
    <source>
        <dbReference type="EMBL" id="AHJ86199.1"/>
    </source>
</evidence>
<organismHost>
    <name type="scientific">Homo sapiens</name>
    <name type="common">Human</name>
    <dbReference type="NCBI Taxonomy" id="9606"/>
</organismHost>
<evidence type="ECO:0000313" key="2">
    <source>
        <dbReference type="Proteomes" id="UP000169234"/>
    </source>
</evidence>
<sequence length="180" mass="20230">MWGCGWSRILVLLPLMCMALMARGTHGAYICSPNPGRLRISCALSVLDQRLWWEIQYSSGRLTRVLVFHDDGEEDDDLHLTDTRHCTSCTHPYVISLVTPLTINATLRLLIRDGMYGRGEKELCIAHLPTLQDIRTCRVDADLGLLYAVCLILSFSIVAAALWKVDYDRSVAVVSKSYKS</sequence>